<dbReference type="PANTHER" id="PTHR30265:SF2">
    <property type="entry name" value="TRANSCRIPTION TERMINATION_ANTITERMINATION PROTEIN NUSG"/>
    <property type="match status" value="1"/>
</dbReference>
<dbReference type="PRINTS" id="PR00338">
    <property type="entry name" value="NUSGTNSCPFCT"/>
</dbReference>
<dbReference type="SUPFAM" id="SSF50104">
    <property type="entry name" value="Translation proteins SH3-like domain"/>
    <property type="match status" value="1"/>
</dbReference>
<dbReference type="Pfam" id="PF02357">
    <property type="entry name" value="NusG"/>
    <property type="match status" value="1"/>
</dbReference>
<dbReference type="AlphaFoldDB" id="A0A2G9YIC4"/>
<keyword evidence="1 5" id="KW-0806">Transcription termination</keyword>
<evidence type="ECO:0000313" key="10">
    <source>
        <dbReference type="EMBL" id="PIP19019.1"/>
    </source>
</evidence>
<dbReference type="Proteomes" id="UP000231292">
    <property type="component" value="Unassembled WGS sequence"/>
</dbReference>
<dbReference type="CDD" id="cd06091">
    <property type="entry name" value="KOW_NusG"/>
    <property type="match status" value="1"/>
</dbReference>
<dbReference type="InterPro" id="IPR047050">
    <property type="entry name" value="NGN"/>
</dbReference>
<proteinExistence type="inferred from homology"/>
<evidence type="ECO:0000256" key="4">
    <source>
        <dbReference type="ARBA" id="ARBA00023163"/>
    </source>
</evidence>
<gene>
    <name evidence="5" type="primary">nusG</name>
    <name evidence="10" type="ORF">COX41_05135</name>
</gene>
<evidence type="ECO:0000313" key="11">
    <source>
        <dbReference type="Proteomes" id="UP000231292"/>
    </source>
</evidence>
<dbReference type="InterPro" id="IPR014722">
    <property type="entry name" value="Rib_uL2_dom2"/>
</dbReference>
<reference evidence="10 11" key="1">
    <citation type="submission" date="2017-09" db="EMBL/GenBank/DDBJ databases">
        <title>Depth-based differentiation of microbial function through sediment-hosted aquifers and enrichment of novel symbionts in the deep terrestrial subsurface.</title>
        <authorList>
            <person name="Probst A.J."/>
            <person name="Ladd B."/>
            <person name="Jarett J.K."/>
            <person name="Geller-Mcgrath D.E."/>
            <person name="Sieber C.M."/>
            <person name="Emerson J.B."/>
            <person name="Anantharaman K."/>
            <person name="Thomas B.C."/>
            <person name="Malmstrom R."/>
            <person name="Stieglmeier M."/>
            <person name="Klingl A."/>
            <person name="Woyke T."/>
            <person name="Ryan C.M."/>
            <person name="Banfield J.F."/>
        </authorList>
    </citation>
    <scope>NUCLEOTIDE SEQUENCE [LARGE SCALE GENOMIC DNA]</scope>
    <source>
        <strain evidence="10">CG23_combo_of_CG06-09_8_20_14_all_41_10</strain>
    </source>
</reference>
<evidence type="ECO:0000259" key="8">
    <source>
        <dbReference type="SMART" id="SM00738"/>
    </source>
</evidence>
<feature type="domain" description="KOW" evidence="9">
    <location>
        <begin position="121"/>
        <end position="148"/>
    </location>
</feature>
<evidence type="ECO:0000256" key="6">
    <source>
        <dbReference type="NCBIfam" id="TIGR00922"/>
    </source>
</evidence>
<dbReference type="GO" id="GO:0006354">
    <property type="term" value="P:DNA-templated transcription elongation"/>
    <property type="evidence" value="ECO:0007669"/>
    <property type="project" value="UniProtKB-UniRule"/>
</dbReference>
<evidence type="ECO:0000256" key="5">
    <source>
        <dbReference type="HAMAP-Rule" id="MF_00948"/>
    </source>
</evidence>
<dbReference type="Pfam" id="PF00467">
    <property type="entry name" value="KOW"/>
    <property type="match status" value="1"/>
</dbReference>
<keyword evidence="4 5" id="KW-0804">Transcription</keyword>
<protein>
    <recommendedName>
        <fullName evidence="5 6">Transcription termination/antitermination protein NusG</fullName>
    </recommendedName>
</protein>
<dbReference type="InterPro" id="IPR005824">
    <property type="entry name" value="KOW"/>
</dbReference>
<comment type="similarity">
    <text evidence="5 7">Belongs to the NusG family.</text>
</comment>
<keyword evidence="3 5" id="KW-0805">Transcription regulation</keyword>
<dbReference type="PROSITE" id="PS01014">
    <property type="entry name" value="NUSG"/>
    <property type="match status" value="1"/>
</dbReference>
<dbReference type="InterPro" id="IPR036735">
    <property type="entry name" value="NGN_dom_sf"/>
</dbReference>
<comment type="function">
    <text evidence="5 7">Participates in transcription elongation, termination and antitermination.</text>
</comment>
<dbReference type="InterPro" id="IPR015869">
    <property type="entry name" value="Transcrpt_antiterm_NusG_bac_CS"/>
</dbReference>
<dbReference type="NCBIfam" id="TIGR00922">
    <property type="entry name" value="nusG"/>
    <property type="match status" value="1"/>
</dbReference>
<dbReference type="GO" id="GO:0005829">
    <property type="term" value="C:cytosol"/>
    <property type="evidence" value="ECO:0007669"/>
    <property type="project" value="TreeGrafter"/>
</dbReference>
<dbReference type="HAMAP" id="MF_00948">
    <property type="entry name" value="NusG"/>
    <property type="match status" value="1"/>
</dbReference>
<name>A0A2G9YIC4_9BACT</name>
<dbReference type="CDD" id="cd09891">
    <property type="entry name" value="NGN_Bact_1"/>
    <property type="match status" value="1"/>
</dbReference>
<dbReference type="InterPro" id="IPR006645">
    <property type="entry name" value="NGN-like_dom"/>
</dbReference>
<evidence type="ECO:0000256" key="1">
    <source>
        <dbReference type="ARBA" id="ARBA00022472"/>
    </source>
</evidence>
<dbReference type="PANTHER" id="PTHR30265">
    <property type="entry name" value="RHO-INTERACTING TRANSCRIPTION TERMINATION FACTOR NUSG"/>
    <property type="match status" value="1"/>
</dbReference>
<dbReference type="Gene3D" id="3.30.70.940">
    <property type="entry name" value="NusG, N-terminal domain"/>
    <property type="match status" value="1"/>
</dbReference>
<comment type="caution">
    <text evidence="10">The sequence shown here is derived from an EMBL/GenBank/DDBJ whole genome shotgun (WGS) entry which is preliminary data.</text>
</comment>
<dbReference type="FunFam" id="2.30.30.30:FF:000002">
    <property type="entry name" value="Transcription termination/antitermination factor NusG"/>
    <property type="match status" value="1"/>
</dbReference>
<dbReference type="InterPro" id="IPR043425">
    <property type="entry name" value="NusG-like"/>
</dbReference>
<dbReference type="InterPro" id="IPR008991">
    <property type="entry name" value="Translation_prot_SH3-like_sf"/>
</dbReference>
<feature type="domain" description="NusG-like N-terminal" evidence="8">
    <location>
        <begin position="1"/>
        <end position="109"/>
    </location>
</feature>
<dbReference type="GO" id="GO:0031564">
    <property type="term" value="P:transcription antitermination"/>
    <property type="evidence" value="ECO:0007669"/>
    <property type="project" value="UniProtKB-UniRule"/>
</dbReference>
<evidence type="ECO:0000259" key="9">
    <source>
        <dbReference type="SMART" id="SM00739"/>
    </source>
</evidence>
<dbReference type="SMART" id="SM00738">
    <property type="entry name" value="NGN"/>
    <property type="match status" value="1"/>
</dbReference>
<dbReference type="SMART" id="SM00739">
    <property type="entry name" value="KOW"/>
    <property type="match status" value="1"/>
</dbReference>
<dbReference type="GO" id="GO:0006353">
    <property type="term" value="P:DNA-templated transcription termination"/>
    <property type="evidence" value="ECO:0007669"/>
    <property type="project" value="UniProtKB-UniRule"/>
</dbReference>
<sequence length="175" mass="19707">MKNWYVVHTQTGLEDKVKASLDNKILASGMQELISSVVIPTEQVSEIRSGKKKISQRKFFPGYLLLEMELNEATYLFVKTAPGVTGFIGLGKKPMPLLPEEVDNILKKTKDTQVKPSPKIVFEKGEQVRVMEGPFQNFNGTISDIHPEKGKIKVDVSIFGRATPVELEYWQVEKV</sequence>
<evidence type="ECO:0000256" key="3">
    <source>
        <dbReference type="ARBA" id="ARBA00023015"/>
    </source>
</evidence>
<accession>A0A2G9YIC4</accession>
<organism evidence="10 11">
    <name type="scientific">Candidatus Sherwoodlollariibacterium unditelluris</name>
    <dbReference type="NCBI Taxonomy" id="1974757"/>
    <lineage>
        <taxon>Bacteria</taxon>
        <taxon>Pseudomonadati</taxon>
        <taxon>Candidatus Omnitrophota</taxon>
        <taxon>Candidatus Sherwoodlollariibacterium</taxon>
    </lineage>
</organism>
<dbReference type="EMBL" id="PCRK01000127">
    <property type="protein sequence ID" value="PIP19019.1"/>
    <property type="molecule type" value="Genomic_DNA"/>
</dbReference>
<dbReference type="GO" id="GO:0032784">
    <property type="term" value="P:regulation of DNA-templated transcription elongation"/>
    <property type="evidence" value="ECO:0007669"/>
    <property type="project" value="InterPro"/>
</dbReference>
<evidence type="ECO:0000256" key="2">
    <source>
        <dbReference type="ARBA" id="ARBA00022814"/>
    </source>
</evidence>
<dbReference type="Gene3D" id="2.30.30.30">
    <property type="match status" value="1"/>
</dbReference>
<dbReference type="SUPFAM" id="SSF82679">
    <property type="entry name" value="N-utilization substance G protein NusG, N-terminal domain"/>
    <property type="match status" value="1"/>
</dbReference>
<dbReference type="InterPro" id="IPR001062">
    <property type="entry name" value="Transcrpt_antiterm_NusG"/>
</dbReference>
<keyword evidence="2 5" id="KW-0889">Transcription antitermination</keyword>
<evidence type="ECO:0000256" key="7">
    <source>
        <dbReference type="RuleBase" id="RU000538"/>
    </source>
</evidence>